<proteinExistence type="predicted"/>
<feature type="transmembrane region" description="Helical" evidence="1">
    <location>
        <begin position="34"/>
        <end position="53"/>
    </location>
</feature>
<dbReference type="Proteomes" id="UP000660885">
    <property type="component" value="Unassembled WGS sequence"/>
</dbReference>
<feature type="transmembrane region" description="Helical" evidence="1">
    <location>
        <begin position="6"/>
        <end position="25"/>
    </location>
</feature>
<dbReference type="RefSeq" id="WP_202832131.1">
    <property type="nucleotide sequence ID" value="NZ_JAETWB010000004.1"/>
</dbReference>
<dbReference type="EMBL" id="JAETWB010000004">
    <property type="protein sequence ID" value="MBL6078866.1"/>
    <property type="molecule type" value="Genomic_DNA"/>
</dbReference>
<organism evidence="2 3">
    <name type="scientific">Belnapia arida</name>
    <dbReference type="NCBI Taxonomy" id="2804533"/>
    <lineage>
        <taxon>Bacteria</taxon>
        <taxon>Pseudomonadati</taxon>
        <taxon>Pseudomonadota</taxon>
        <taxon>Alphaproteobacteria</taxon>
        <taxon>Acetobacterales</taxon>
        <taxon>Roseomonadaceae</taxon>
        <taxon>Belnapia</taxon>
    </lineage>
</organism>
<evidence type="ECO:0000313" key="2">
    <source>
        <dbReference type="EMBL" id="MBL6078866.1"/>
    </source>
</evidence>
<accession>A0ABS1U699</accession>
<sequence length="86" mass="9259">MTLFLIALAALSWTGLSLAVLAMVLRRVGTPRQAAWRAFGIGLVVNTISAWYASPGEPVAAVILIILCHLLLLPALLIAARREERP</sequence>
<feature type="transmembrane region" description="Helical" evidence="1">
    <location>
        <begin position="59"/>
        <end position="80"/>
    </location>
</feature>
<gene>
    <name evidence="2" type="ORF">JMJ56_12675</name>
</gene>
<comment type="caution">
    <text evidence="2">The sequence shown here is derived from an EMBL/GenBank/DDBJ whole genome shotgun (WGS) entry which is preliminary data.</text>
</comment>
<keyword evidence="3" id="KW-1185">Reference proteome</keyword>
<reference evidence="2 3" key="1">
    <citation type="submission" date="2021-01" db="EMBL/GenBank/DDBJ databases">
        <title>Belnapia mucosa sp. nov. and Belnapia arida sp. nov., isolated from the Tabernas Desert (Almeria, Spain).</title>
        <authorList>
            <person name="Molina-Menor E."/>
            <person name="Vidal-Verdu A."/>
            <person name="Calonge A."/>
            <person name="Satari L."/>
            <person name="Pereto J."/>
            <person name="Porcar M."/>
        </authorList>
    </citation>
    <scope>NUCLEOTIDE SEQUENCE [LARGE SCALE GENOMIC DNA]</scope>
    <source>
        <strain evidence="2 3">T18</strain>
    </source>
</reference>
<evidence type="ECO:0000313" key="3">
    <source>
        <dbReference type="Proteomes" id="UP000660885"/>
    </source>
</evidence>
<keyword evidence="1" id="KW-0472">Membrane</keyword>
<keyword evidence="1" id="KW-0812">Transmembrane</keyword>
<evidence type="ECO:0000256" key="1">
    <source>
        <dbReference type="SAM" id="Phobius"/>
    </source>
</evidence>
<protein>
    <submittedName>
        <fullName evidence="2">Uncharacterized protein</fullName>
    </submittedName>
</protein>
<keyword evidence="1" id="KW-1133">Transmembrane helix</keyword>
<name>A0ABS1U699_9PROT</name>